<keyword evidence="5" id="KW-1185">Reference proteome</keyword>
<evidence type="ECO:0000259" key="3">
    <source>
        <dbReference type="Pfam" id="PF24883"/>
    </source>
</evidence>
<reference evidence="4 5" key="1">
    <citation type="journal article" date="2016" name="Mol. Biol. Evol.">
        <title>Comparative Genomics of Early-Diverging Mushroom-Forming Fungi Provides Insights into the Origins of Lignocellulose Decay Capabilities.</title>
        <authorList>
            <person name="Nagy L.G."/>
            <person name="Riley R."/>
            <person name="Tritt A."/>
            <person name="Adam C."/>
            <person name="Daum C."/>
            <person name="Floudas D."/>
            <person name="Sun H."/>
            <person name="Yadav J.S."/>
            <person name="Pangilinan J."/>
            <person name="Larsson K.H."/>
            <person name="Matsuura K."/>
            <person name="Barry K."/>
            <person name="Labutti K."/>
            <person name="Kuo R."/>
            <person name="Ohm R.A."/>
            <person name="Bhattacharya S.S."/>
            <person name="Shirouzu T."/>
            <person name="Yoshinaga Y."/>
            <person name="Martin F.M."/>
            <person name="Grigoriev I.V."/>
            <person name="Hibbett D.S."/>
        </authorList>
    </citation>
    <scope>NUCLEOTIDE SEQUENCE [LARGE SCALE GENOMIC DNA]</scope>
    <source>
        <strain evidence="4 5">TUFC12733</strain>
    </source>
</reference>
<protein>
    <recommendedName>
        <fullName evidence="3">Nephrocystin 3-like N-terminal domain-containing protein</fullName>
    </recommendedName>
</protein>
<evidence type="ECO:0000313" key="5">
    <source>
        <dbReference type="Proteomes" id="UP000076738"/>
    </source>
</evidence>
<dbReference type="PANTHER" id="PTHR10039">
    <property type="entry name" value="AMELOGENIN"/>
    <property type="match status" value="1"/>
</dbReference>
<gene>
    <name evidence="4" type="ORF">CALVIDRAFT_185266</name>
</gene>
<evidence type="ECO:0000313" key="4">
    <source>
        <dbReference type="EMBL" id="KZO94951.1"/>
    </source>
</evidence>
<name>A0A167KSB5_CALVF</name>
<dbReference type="Proteomes" id="UP000076738">
    <property type="component" value="Unassembled WGS sequence"/>
</dbReference>
<dbReference type="SUPFAM" id="SSF52540">
    <property type="entry name" value="P-loop containing nucleoside triphosphate hydrolases"/>
    <property type="match status" value="1"/>
</dbReference>
<evidence type="ECO:0000256" key="1">
    <source>
        <dbReference type="ARBA" id="ARBA00022737"/>
    </source>
</evidence>
<keyword evidence="2" id="KW-0175">Coiled coil</keyword>
<sequence length="737" mass="83567">MSESSSLVASSSMTNRAKQVFERFRESAIEVPARRLANAGMQITGLTKALDENRKEWHAFAKYVEDSITRIHDLPHTAFLAPTAQERLEQLLSTLKELLAEVNSYEERGVVQKLALTGASEHAPGEMRKKLDEALFLSNLEFTIANGVELAKVVGTLDDMRQALSALSSTLSEQTPLREPLPNEIMALPYGRGMSWDPEKMCLPGTRVELLDEIWNWINAPNDGSGAKLFWLVDVAGSGKTTVAHTVSNRAAEAGQLLLSYFFTRSDSQNSVASTFVTTLATHMARHSHHTATRMASRLRADISLSSAPVARQFRDLIVQSQLQDTDDDDRAKDPQVIVIDALDECTDRGEAMVRILLSAMQELPSNIRIFITSRPVPEMLDSLEYLTRVRKREIGLYTEANFRDLRLYMTQRLPLVIRRTRNACDIDDIHFRLHRRAEGLFLWVSTVTTFLHRCINPDRQLEAILSSNNNDSEADKPMDSLYELVLSDCPWDDVDFREGYRRYMGLMLAAAKPLTYSIFEQLNPDANIPSKAVFERLSALLGVGRLDEDGNLIRDEDVTIRVLHSSLQTYLFHRAPPRYRFHYQSLHAQMAQNCLKILTKDLDELYRSLSVHGCWWRALTGWSEPNISVEDCVSLLAEVAEFEEIHVCDLNPHLRDRMQYACCDGIRHLIRVQSPAPNLLHLLQNLLATGVLSLVCSSFILCCQNWLADLLLWLKVRSTMLERRHCISYSILPSLL</sequence>
<keyword evidence="1" id="KW-0677">Repeat</keyword>
<proteinExistence type="predicted"/>
<dbReference type="EMBL" id="KV417291">
    <property type="protein sequence ID" value="KZO94951.1"/>
    <property type="molecule type" value="Genomic_DNA"/>
</dbReference>
<evidence type="ECO:0000256" key="2">
    <source>
        <dbReference type="SAM" id="Coils"/>
    </source>
</evidence>
<organism evidence="4 5">
    <name type="scientific">Calocera viscosa (strain TUFC12733)</name>
    <dbReference type="NCBI Taxonomy" id="1330018"/>
    <lineage>
        <taxon>Eukaryota</taxon>
        <taxon>Fungi</taxon>
        <taxon>Dikarya</taxon>
        <taxon>Basidiomycota</taxon>
        <taxon>Agaricomycotina</taxon>
        <taxon>Dacrymycetes</taxon>
        <taxon>Dacrymycetales</taxon>
        <taxon>Dacrymycetaceae</taxon>
        <taxon>Calocera</taxon>
    </lineage>
</organism>
<feature type="coiled-coil region" evidence="2">
    <location>
        <begin position="81"/>
        <end position="108"/>
    </location>
</feature>
<accession>A0A167KSB5</accession>
<feature type="domain" description="Nephrocystin 3-like N-terminal" evidence="3">
    <location>
        <begin position="213"/>
        <end position="375"/>
    </location>
</feature>
<dbReference type="InterPro" id="IPR056884">
    <property type="entry name" value="NPHP3-like_N"/>
</dbReference>
<dbReference type="Gene3D" id="3.40.50.300">
    <property type="entry name" value="P-loop containing nucleotide triphosphate hydrolases"/>
    <property type="match status" value="1"/>
</dbReference>
<dbReference type="Pfam" id="PF24883">
    <property type="entry name" value="NPHP3_N"/>
    <property type="match status" value="1"/>
</dbReference>
<dbReference type="InterPro" id="IPR027417">
    <property type="entry name" value="P-loop_NTPase"/>
</dbReference>
<dbReference type="AlphaFoldDB" id="A0A167KSB5"/>
<dbReference type="OrthoDB" id="3038309at2759"/>